<name>A0A212JSR6_9FIRM</name>
<proteinExistence type="predicted"/>
<accession>A0A212JSR6</accession>
<gene>
    <name evidence="1" type="ORF">KL86CLO1_11654</name>
</gene>
<evidence type="ECO:0000313" key="1">
    <source>
        <dbReference type="EMBL" id="SBW02486.1"/>
    </source>
</evidence>
<protein>
    <submittedName>
        <fullName evidence="1">Uncharacterized protein</fullName>
    </submittedName>
</protein>
<dbReference type="EMBL" id="FLUN01000001">
    <property type="protein sequence ID" value="SBW02486.1"/>
    <property type="molecule type" value="Genomic_DNA"/>
</dbReference>
<reference evidence="1" key="1">
    <citation type="submission" date="2016-04" db="EMBL/GenBank/DDBJ databases">
        <authorList>
            <person name="Evans L.H."/>
            <person name="Alamgir A."/>
            <person name="Owens N."/>
            <person name="Weber N.D."/>
            <person name="Virtaneva K."/>
            <person name="Barbian K."/>
            <person name="Babar A."/>
            <person name="Rosenke K."/>
        </authorList>
    </citation>
    <scope>NUCLEOTIDE SEQUENCE</scope>
    <source>
        <strain evidence="1">86</strain>
    </source>
</reference>
<sequence>MSELKPCQENEMTLDEAIHYCREAVCRLKAKKECDCAKEHEQLLGWLEELKSIRRAQPDYIGDVTAMVAQPANAPLTLEELRGMDGEPMYSQKEDLWVLITINEYGPVLVFKDGSRCFAADWLETDCGPLYRRKPEGGDPHATR</sequence>
<organism evidence="1">
    <name type="scientific">uncultured Eubacteriales bacterium</name>
    <dbReference type="NCBI Taxonomy" id="172733"/>
    <lineage>
        <taxon>Bacteria</taxon>
        <taxon>Bacillati</taxon>
        <taxon>Bacillota</taxon>
        <taxon>Clostridia</taxon>
        <taxon>Eubacteriales</taxon>
        <taxon>environmental samples</taxon>
    </lineage>
</organism>
<dbReference type="AlphaFoldDB" id="A0A212JSR6"/>